<evidence type="ECO:0000313" key="4">
    <source>
        <dbReference type="Proteomes" id="UP000180166"/>
    </source>
</evidence>
<dbReference type="Proteomes" id="UP000037179">
    <property type="component" value="Unassembled WGS sequence"/>
</dbReference>
<keyword evidence="3" id="KW-1185">Reference proteome</keyword>
<dbReference type="KEGG" id="nsr:NS506_03744"/>
<dbReference type="GeneID" id="93376200"/>
<accession>A0A0B8NJN0</accession>
<protein>
    <submittedName>
        <fullName evidence="2">Uncharacterized protein</fullName>
    </submittedName>
</protein>
<organism evidence="2 3">
    <name type="scientific">Nocardia seriolae</name>
    <dbReference type="NCBI Taxonomy" id="37332"/>
    <lineage>
        <taxon>Bacteria</taxon>
        <taxon>Bacillati</taxon>
        <taxon>Actinomycetota</taxon>
        <taxon>Actinomycetes</taxon>
        <taxon>Mycobacteriales</taxon>
        <taxon>Nocardiaceae</taxon>
        <taxon>Nocardia</taxon>
    </lineage>
</organism>
<evidence type="ECO:0000313" key="1">
    <source>
        <dbReference type="EMBL" id="APA97793.1"/>
    </source>
</evidence>
<dbReference type="RefSeq" id="WP_143837498.1">
    <property type="nucleotide sequence ID" value="NZ_AP028458.1"/>
</dbReference>
<dbReference type="EMBL" id="CP017839">
    <property type="protein sequence ID" value="APA97793.1"/>
    <property type="molecule type" value="Genomic_DNA"/>
</dbReference>
<evidence type="ECO:0000313" key="3">
    <source>
        <dbReference type="Proteomes" id="UP000037179"/>
    </source>
</evidence>
<sequence>MTWDVLAFTLAALDLAAAFGMLMIGLGNVIGPPVATRCGQCSRWMTHLGDQLSPRCMRCRLPSVSRHTGGEAPARGEDRVPAFRVGDKAIPEAEGWRIAVSTPRPAVLPSIALAVRNQS</sequence>
<dbReference type="Proteomes" id="UP000180166">
    <property type="component" value="Chromosome"/>
</dbReference>
<evidence type="ECO:0000313" key="2">
    <source>
        <dbReference type="EMBL" id="GAP30303.1"/>
    </source>
</evidence>
<proteinExistence type="predicted"/>
<dbReference type="AlphaFoldDB" id="A0A0B8NJN0"/>
<gene>
    <name evidence="1" type="ORF">NS506_03744</name>
    <name evidence="2" type="ORF">NSK11_contig00077-0022</name>
</gene>
<dbReference type="EMBL" id="BBYQ01000077">
    <property type="protein sequence ID" value="GAP30303.1"/>
    <property type="molecule type" value="Genomic_DNA"/>
</dbReference>
<reference evidence="3" key="1">
    <citation type="submission" date="2015-07" db="EMBL/GenBank/DDBJ databases">
        <title>Nocardia seriolae U-1 whole genome shotgun sequence.</title>
        <authorList>
            <person name="Imajoh M."/>
            <person name="Fukumoto Y."/>
            <person name="Sukeda M."/>
            <person name="Yamane J."/>
            <person name="Yamasaki K."/>
            <person name="Shimizu M."/>
            <person name="Ohnishi K."/>
            <person name="Oshima S."/>
        </authorList>
    </citation>
    <scope>NUCLEOTIDE SEQUENCE [LARGE SCALE GENOMIC DNA]</scope>
    <source>
        <strain evidence="3">U-1</strain>
    </source>
</reference>
<reference evidence="1 4" key="3">
    <citation type="submission" date="2016-10" db="EMBL/GenBank/DDBJ databases">
        <title>Genome sequence of Nocardia seriolae strain EM150506, isolated from Anguila japonica.</title>
        <authorList>
            <person name="Han H.-J."/>
        </authorList>
    </citation>
    <scope>NUCLEOTIDE SEQUENCE [LARGE SCALE GENOMIC DNA]</scope>
    <source>
        <strain evidence="1 4">EM150506</strain>
    </source>
</reference>
<reference evidence="2 3" key="2">
    <citation type="journal article" date="2016" name="Genome Announc.">
        <title>Draft Genome Sequence of Erythromycin- and Oxytetracycline-Sensitive Nocardia seriolae Strain U-1 (NBRC 110359).</title>
        <authorList>
            <person name="Imajoh M."/>
            <person name="Sukeda M."/>
            <person name="Shimizu M."/>
            <person name="Yamane J."/>
            <person name="Ohnishi K."/>
            <person name="Oshima S."/>
        </authorList>
    </citation>
    <scope>NUCLEOTIDE SEQUENCE [LARGE SCALE GENOMIC DNA]</scope>
    <source>
        <strain evidence="2 3">U-1</strain>
    </source>
</reference>
<name>A0A0B8NJN0_9NOCA</name>